<keyword evidence="4" id="KW-0572">Peptidoglycan-anchor</keyword>
<dbReference type="AlphaFoldDB" id="A0A7G9G4R6"/>
<accession>A0A7G9G4R6</accession>
<proteinExistence type="predicted"/>
<evidence type="ECO:0000256" key="4">
    <source>
        <dbReference type="ARBA" id="ARBA00023088"/>
    </source>
</evidence>
<sequence>MKRLKKAWAMLLCLCMAVMLISGTAMAAADQPEALTVDGTDAFETPEGDGWVFDKENMTLTLDGYNGGKIVAHCNLTVILAEGSTNTINTAEGTALGNGTSFGTTYTLDIRGEGARPVLNITGAVHAIHATGSITIENCDIKAVNQSPMSSSGDMECIQSEFNLTVKNSSLDLVSNGVGLTCFDHLTITDSDVTVNADVVGIHANNEGLVISGTALDVTGKSSGALQSRFGGVYLTSCTGELNSDNAGIIAKNLDGDEIVEIKDTDLEINAATGVQSYGDINVENGSLILNSETGLVTTKEKGDEYTTDVHIKGVAAVGGDCGVTVKSLGAYTCEDTASVNGIVLSEGESVTTFSGKVNISEPLTVDNSTLIAEGAEVTVEEGASLDFTQSPDVVIAGTLENSGTVLFDGDTAVNRGTIINNGIVTVNDGTALKNEGEIVSICSGLFPVDGNGIVMKHNLDTKWSGDKTHHWHECLEEGCPVTDNTVKDSYAAHTEGQGVVTTPATETEKGVMTYSCSVCGKVMRTEEISAVKPPVDPEEPDDTKPDTEKPEKPDGTKPDTEKPEKPDGTKPGTEKPEKPDGPDTPQTGDNSNLFIWATVMLMAGAGMAGTIVYSRKRKHSR</sequence>
<protein>
    <recommendedName>
        <fullName evidence="8">Gram-positive cocci surface proteins LPxTG domain-containing protein</fullName>
    </recommendedName>
</protein>
<feature type="signal peptide" evidence="7">
    <location>
        <begin position="1"/>
        <end position="27"/>
    </location>
</feature>
<dbReference type="EMBL" id="CP060634">
    <property type="protein sequence ID" value="QNM05798.1"/>
    <property type="molecule type" value="Genomic_DNA"/>
</dbReference>
<evidence type="ECO:0000256" key="3">
    <source>
        <dbReference type="ARBA" id="ARBA00022729"/>
    </source>
</evidence>
<feature type="region of interest" description="Disordered" evidence="5">
    <location>
        <begin position="529"/>
        <end position="592"/>
    </location>
</feature>
<dbReference type="Proteomes" id="UP000515823">
    <property type="component" value="Chromosome"/>
</dbReference>
<feature type="domain" description="Gram-positive cocci surface proteins LPxTG" evidence="8">
    <location>
        <begin position="585"/>
        <end position="622"/>
    </location>
</feature>
<keyword evidence="6" id="KW-0812">Transmembrane</keyword>
<reference evidence="9 10" key="1">
    <citation type="submission" date="2020-08" db="EMBL/GenBank/DDBJ databases">
        <authorList>
            <person name="Liu C."/>
            <person name="Sun Q."/>
        </authorList>
    </citation>
    <scope>NUCLEOTIDE SEQUENCE [LARGE SCALE GENOMIC DNA]</scope>
    <source>
        <strain evidence="9 10">NSJ-38</strain>
    </source>
</reference>
<gene>
    <name evidence="9" type="ORF">H9Q78_01085</name>
</gene>
<name>A0A7G9G4R6_9FIRM</name>
<evidence type="ECO:0000313" key="10">
    <source>
        <dbReference type="Proteomes" id="UP000515823"/>
    </source>
</evidence>
<evidence type="ECO:0000256" key="6">
    <source>
        <dbReference type="SAM" id="Phobius"/>
    </source>
</evidence>
<feature type="transmembrane region" description="Helical" evidence="6">
    <location>
        <begin position="594"/>
        <end position="614"/>
    </location>
</feature>
<dbReference type="InterPro" id="IPR019931">
    <property type="entry name" value="LPXTG_anchor"/>
</dbReference>
<dbReference type="PROSITE" id="PS50847">
    <property type="entry name" value="GRAM_POS_ANCHORING"/>
    <property type="match status" value="1"/>
</dbReference>
<keyword evidence="2" id="KW-0964">Secreted</keyword>
<evidence type="ECO:0000313" key="9">
    <source>
        <dbReference type="EMBL" id="QNM05798.1"/>
    </source>
</evidence>
<keyword evidence="10" id="KW-1185">Reference proteome</keyword>
<feature type="compositionally biased region" description="Basic and acidic residues" evidence="5">
    <location>
        <begin position="543"/>
        <end position="582"/>
    </location>
</feature>
<keyword evidence="6" id="KW-0472">Membrane</keyword>
<evidence type="ECO:0000256" key="2">
    <source>
        <dbReference type="ARBA" id="ARBA00022525"/>
    </source>
</evidence>
<keyword evidence="6" id="KW-1133">Transmembrane helix</keyword>
<dbReference type="KEGG" id="qdo:H9Q78_01085"/>
<keyword evidence="1" id="KW-0134">Cell wall</keyword>
<evidence type="ECO:0000256" key="5">
    <source>
        <dbReference type="SAM" id="MobiDB-lite"/>
    </source>
</evidence>
<keyword evidence="3 7" id="KW-0732">Signal</keyword>
<feature type="chain" id="PRO_5028829603" description="Gram-positive cocci surface proteins LPxTG domain-containing protein" evidence="7">
    <location>
        <begin position="28"/>
        <end position="622"/>
    </location>
</feature>
<organism evidence="9 10">
    <name type="scientific">Qiania dongpingensis</name>
    <dbReference type="NCBI Taxonomy" id="2763669"/>
    <lineage>
        <taxon>Bacteria</taxon>
        <taxon>Bacillati</taxon>
        <taxon>Bacillota</taxon>
        <taxon>Clostridia</taxon>
        <taxon>Lachnospirales</taxon>
        <taxon>Lachnospiraceae</taxon>
        <taxon>Qiania</taxon>
    </lineage>
</organism>
<dbReference type="RefSeq" id="WP_249303051.1">
    <property type="nucleotide sequence ID" value="NZ_CP060634.1"/>
</dbReference>
<evidence type="ECO:0000256" key="7">
    <source>
        <dbReference type="SAM" id="SignalP"/>
    </source>
</evidence>
<evidence type="ECO:0000256" key="1">
    <source>
        <dbReference type="ARBA" id="ARBA00022512"/>
    </source>
</evidence>
<evidence type="ECO:0000259" key="8">
    <source>
        <dbReference type="PROSITE" id="PS50847"/>
    </source>
</evidence>